<dbReference type="Proteomes" id="UP001239213">
    <property type="component" value="Unassembled WGS sequence"/>
</dbReference>
<gene>
    <name evidence="2" type="ORF">CCUS01_07016</name>
</gene>
<sequence>MKPYSTASQASSLIQPWLADKLSFRIPPPMALIIIDKRFPMSAKPGRATDWECDKEGGYILFRRYEGLSESNAARSPEVSEDRKAKDGTRASLQDPTTMWDAKKAKMAKMATLSTLPHVPMLELDRWVKRNGRSLV</sequence>
<accession>A0AAI9Y0I3</accession>
<proteinExistence type="predicted"/>
<dbReference type="AlphaFoldDB" id="A0AAI9Y0I3"/>
<comment type="caution">
    <text evidence="2">The sequence shown here is derived from an EMBL/GenBank/DDBJ whole genome shotgun (WGS) entry which is preliminary data.</text>
</comment>
<protein>
    <submittedName>
        <fullName evidence="2">Uncharacterized protein</fullName>
    </submittedName>
</protein>
<evidence type="ECO:0000313" key="3">
    <source>
        <dbReference type="Proteomes" id="UP001239213"/>
    </source>
</evidence>
<reference evidence="2" key="1">
    <citation type="submission" date="2016-11" db="EMBL/GenBank/DDBJ databases">
        <title>The genome sequence of Colletotrichum cuscutae.</title>
        <authorList>
            <person name="Baroncelli R."/>
        </authorList>
    </citation>
    <scope>NUCLEOTIDE SEQUENCE</scope>
    <source>
        <strain evidence="2">IMI 304802</strain>
    </source>
</reference>
<organism evidence="2 3">
    <name type="scientific">Colletotrichum cuscutae</name>
    <dbReference type="NCBI Taxonomy" id="1209917"/>
    <lineage>
        <taxon>Eukaryota</taxon>
        <taxon>Fungi</taxon>
        <taxon>Dikarya</taxon>
        <taxon>Ascomycota</taxon>
        <taxon>Pezizomycotina</taxon>
        <taxon>Sordariomycetes</taxon>
        <taxon>Hypocreomycetidae</taxon>
        <taxon>Glomerellales</taxon>
        <taxon>Glomerellaceae</taxon>
        <taxon>Colletotrichum</taxon>
        <taxon>Colletotrichum acutatum species complex</taxon>
    </lineage>
</organism>
<dbReference type="EMBL" id="MPDP01000256">
    <property type="protein sequence ID" value="KAK1467749.1"/>
    <property type="molecule type" value="Genomic_DNA"/>
</dbReference>
<evidence type="ECO:0000256" key="1">
    <source>
        <dbReference type="SAM" id="MobiDB-lite"/>
    </source>
</evidence>
<name>A0AAI9Y0I3_9PEZI</name>
<feature type="region of interest" description="Disordered" evidence="1">
    <location>
        <begin position="70"/>
        <end position="99"/>
    </location>
</feature>
<evidence type="ECO:0000313" key="2">
    <source>
        <dbReference type="EMBL" id="KAK1467749.1"/>
    </source>
</evidence>
<feature type="compositionally biased region" description="Basic and acidic residues" evidence="1">
    <location>
        <begin position="78"/>
        <end position="89"/>
    </location>
</feature>
<keyword evidence="3" id="KW-1185">Reference proteome</keyword>